<keyword evidence="4" id="KW-1185">Reference proteome</keyword>
<dbReference type="Proteomes" id="UP000322080">
    <property type="component" value="Unassembled WGS sequence"/>
</dbReference>
<dbReference type="InterPro" id="IPR025498">
    <property type="entry name" value="DUF4389"/>
</dbReference>
<evidence type="ECO:0000313" key="3">
    <source>
        <dbReference type="EMBL" id="TYB82944.1"/>
    </source>
</evidence>
<evidence type="ECO:0000313" key="4">
    <source>
        <dbReference type="Proteomes" id="UP000322080"/>
    </source>
</evidence>
<evidence type="ECO:0000256" key="2">
    <source>
        <dbReference type="SAM" id="Phobius"/>
    </source>
</evidence>
<keyword evidence="2" id="KW-0812">Transmembrane</keyword>
<dbReference type="EMBL" id="VSIY01000003">
    <property type="protein sequence ID" value="TYB82944.1"/>
    <property type="molecule type" value="Genomic_DNA"/>
</dbReference>
<feature type="compositionally biased region" description="Basic and acidic residues" evidence="1">
    <location>
        <begin position="1"/>
        <end position="22"/>
    </location>
</feature>
<protein>
    <submittedName>
        <fullName evidence="3">DUF4389 domain-containing protein</fullName>
    </submittedName>
</protein>
<dbReference type="AlphaFoldDB" id="A0A5D0RQV9"/>
<evidence type="ECO:0000256" key="1">
    <source>
        <dbReference type="SAM" id="MobiDB-lite"/>
    </source>
</evidence>
<feature type="region of interest" description="Disordered" evidence="1">
    <location>
        <begin position="1"/>
        <end position="32"/>
    </location>
</feature>
<gene>
    <name evidence="3" type="ORF">FVF75_01800</name>
</gene>
<sequence>MAKKPTDRPEPPVEEVQPRVLEEPGAGASEQVTDADDNNVWMRGLWMVVLALLFGIGEFVLVVAAVLQFLWLLFGKERNEPIAAFGKDLADWLARIALYQAGSTDERPFPFTRWGPKD</sequence>
<feature type="transmembrane region" description="Helical" evidence="2">
    <location>
        <begin position="45"/>
        <end position="74"/>
    </location>
</feature>
<proteinExistence type="predicted"/>
<organism evidence="3 4">
    <name type="scientific">Maritimibacter fusiformis</name>
    <dbReference type="NCBI Taxonomy" id="2603819"/>
    <lineage>
        <taxon>Bacteria</taxon>
        <taxon>Pseudomonadati</taxon>
        <taxon>Pseudomonadota</taxon>
        <taxon>Alphaproteobacteria</taxon>
        <taxon>Rhodobacterales</taxon>
        <taxon>Roseobacteraceae</taxon>
        <taxon>Maritimibacter</taxon>
    </lineage>
</organism>
<keyword evidence="2" id="KW-1133">Transmembrane helix</keyword>
<dbReference type="Pfam" id="PF14333">
    <property type="entry name" value="DUF4389"/>
    <property type="match status" value="1"/>
</dbReference>
<keyword evidence="2" id="KW-0472">Membrane</keyword>
<name>A0A5D0RQV9_9RHOB</name>
<reference evidence="3 4" key="1">
    <citation type="submission" date="2019-08" db="EMBL/GenBank/DDBJ databases">
        <title>Identification of a novel species of the genus Boseongicola.</title>
        <authorList>
            <person name="Zhang X.-Q."/>
        </authorList>
    </citation>
    <scope>NUCLEOTIDE SEQUENCE [LARGE SCALE GENOMIC DNA]</scope>
    <source>
        <strain evidence="3 4">HY14</strain>
    </source>
</reference>
<dbReference type="RefSeq" id="WP_148376034.1">
    <property type="nucleotide sequence ID" value="NZ_VSIY01000003.1"/>
</dbReference>
<comment type="caution">
    <text evidence="3">The sequence shown here is derived from an EMBL/GenBank/DDBJ whole genome shotgun (WGS) entry which is preliminary data.</text>
</comment>
<accession>A0A5D0RQV9</accession>